<proteinExistence type="predicted"/>
<protein>
    <submittedName>
        <fullName evidence="9">WSC domain protein</fullName>
    </submittedName>
</protein>
<keyword evidence="5" id="KW-0472">Membrane</keyword>
<evidence type="ECO:0000259" key="8">
    <source>
        <dbReference type="PROSITE" id="PS51212"/>
    </source>
</evidence>
<evidence type="ECO:0000256" key="7">
    <source>
        <dbReference type="SAM" id="SignalP"/>
    </source>
</evidence>
<keyword evidence="4" id="KW-1133">Transmembrane helix</keyword>
<comment type="caution">
    <text evidence="9">The sequence shown here is derived from an EMBL/GenBank/DDBJ whole genome shotgun (WGS) entry which is preliminary data.</text>
</comment>
<evidence type="ECO:0000256" key="5">
    <source>
        <dbReference type="ARBA" id="ARBA00023136"/>
    </source>
</evidence>
<comment type="subcellular location">
    <subcellularLocation>
        <location evidence="1">Membrane</location>
        <topology evidence="1">Single-pass membrane protein</topology>
    </subcellularLocation>
</comment>
<evidence type="ECO:0000256" key="4">
    <source>
        <dbReference type="ARBA" id="ARBA00022989"/>
    </source>
</evidence>
<keyword evidence="6" id="KW-0325">Glycoprotein</keyword>
<reference evidence="9 10" key="1">
    <citation type="submission" date="2014-02" db="EMBL/GenBank/DDBJ databases">
        <title>The genome sequence of the entomopathogenic fungus Metarhizium robertsii ARSEF 2575.</title>
        <authorList>
            <person name="Giuliano Garisto Donzelli B."/>
            <person name="Roe B.A."/>
            <person name="Macmil S.L."/>
            <person name="Krasnoff S.B."/>
            <person name="Gibson D.M."/>
        </authorList>
    </citation>
    <scope>NUCLEOTIDE SEQUENCE [LARGE SCALE GENOMIC DNA]</scope>
    <source>
        <strain evidence="9 10">ARSEF 2575</strain>
    </source>
</reference>
<dbReference type="InterPro" id="IPR002889">
    <property type="entry name" value="WSC_carb-bd"/>
</dbReference>
<dbReference type="AlphaFoldDB" id="A0A0A1UZE8"/>
<dbReference type="HOGENOM" id="CLU_116866_1_0_1"/>
<evidence type="ECO:0000256" key="6">
    <source>
        <dbReference type="ARBA" id="ARBA00023180"/>
    </source>
</evidence>
<dbReference type="SMART" id="SM00321">
    <property type="entry name" value="WSC"/>
    <property type="match status" value="1"/>
</dbReference>
<dbReference type="PROSITE" id="PS51212">
    <property type="entry name" value="WSC"/>
    <property type="match status" value="1"/>
</dbReference>
<accession>A0A0A1UZE8</accession>
<gene>
    <name evidence="9" type="ORF">X797_003840</name>
</gene>
<evidence type="ECO:0000256" key="2">
    <source>
        <dbReference type="ARBA" id="ARBA00022692"/>
    </source>
</evidence>
<evidence type="ECO:0000313" key="10">
    <source>
        <dbReference type="Proteomes" id="UP000030151"/>
    </source>
</evidence>
<evidence type="ECO:0000256" key="3">
    <source>
        <dbReference type="ARBA" id="ARBA00022729"/>
    </source>
</evidence>
<feature type="domain" description="WSC" evidence="8">
    <location>
        <begin position="32"/>
        <end position="137"/>
    </location>
</feature>
<organism evidence="9 10">
    <name type="scientific">Metarhizium robertsii</name>
    <dbReference type="NCBI Taxonomy" id="568076"/>
    <lineage>
        <taxon>Eukaryota</taxon>
        <taxon>Fungi</taxon>
        <taxon>Dikarya</taxon>
        <taxon>Ascomycota</taxon>
        <taxon>Pezizomycotina</taxon>
        <taxon>Sordariomycetes</taxon>
        <taxon>Hypocreomycetidae</taxon>
        <taxon>Hypocreales</taxon>
        <taxon>Clavicipitaceae</taxon>
        <taxon>Metarhizium</taxon>
    </lineage>
</organism>
<dbReference type="PANTHER" id="PTHR24269:SF16">
    <property type="entry name" value="PROTEIN SLG1"/>
    <property type="match status" value="1"/>
</dbReference>
<dbReference type="Proteomes" id="UP000030151">
    <property type="component" value="Unassembled WGS sequence"/>
</dbReference>
<name>A0A0A1UZE8_9HYPO</name>
<dbReference type="EMBL" id="JELW01000004">
    <property type="protein sequence ID" value="EXV02718.1"/>
    <property type="molecule type" value="Genomic_DNA"/>
</dbReference>
<dbReference type="OrthoDB" id="5985073at2759"/>
<dbReference type="eggNOG" id="KOG4157">
    <property type="taxonomic scope" value="Eukaryota"/>
</dbReference>
<feature type="chain" id="PRO_5001992129" evidence="7">
    <location>
        <begin position="19"/>
        <end position="186"/>
    </location>
</feature>
<dbReference type="InterPro" id="IPR051836">
    <property type="entry name" value="Kremen_rcpt"/>
</dbReference>
<dbReference type="GO" id="GO:0005886">
    <property type="term" value="C:plasma membrane"/>
    <property type="evidence" value="ECO:0007669"/>
    <property type="project" value="TreeGrafter"/>
</dbReference>
<sequence>MILFRLLLLLASLTLAAAQQSSAVQTYRESKTYTYYGCYNETTEIEGSDHSRALSGGANEVKKGEMTVPMCLDFCNNGENGAHYRYAGLEWARECWCAQSIAGISAKLDDGECNFPCEGNTSLACGGSLKLSVYRMSSAGAQASPVLLASFLSLVAAFAWLGESCIGGPRRAYETNYQAWKSTTST</sequence>
<evidence type="ECO:0000256" key="1">
    <source>
        <dbReference type="ARBA" id="ARBA00004167"/>
    </source>
</evidence>
<feature type="signal peptide" evidence="7">
    <location>
        <begin position="1"/>
        <end position="18"/>
    </location>
</feature>
<keyword evidence="2" id="KW-0812">Transmembrane</keyword>
<keyword evidence="3 7" id="KW-0732">Signal</keyword>
<dbReference type="PANTHER" id="PTHR24269">
    <property type="entry name" value="KREMEN PROTEIN"/>
    <property type="match status" value="1"/>
</dbReference>
<dbReference type="Pfam" id="PF01822">
    <property type="entry name" value="WSC"/>
    <property type="match status" value="1"/>
</dbReference>
<evidence type="ECO:0000313" key="9">
    <source>
        <dbReference type="EMBL" id="EXV02718.1"/>
    </source>
</evidence>